<gene>
    <name evidence="1" type="ORF">LSAA_10128</name>
</gene>
<dbReference type="AlphaFoldDB" id="A0A7R8CZF7"/>
<evidence type="ECO:0000313" key="1">
    <source>
        <dbReference type="EMBL" id="CAF2949793.1"/>
    </source>
</evidence>
<dbReference type="InterPro" id="IPR050951">
    <property type="entry name" value="Retrovirus_Pol_polyprotein"/>
</dbReference>
<dbReference type="GO" id="GO:0071897">
    <property type="term" value="P:DNA biosynthetic process"/>
    <property type="evidence" value="ECO:0007669"/>
    <property type="project" value="UniProtKB-ARBA"/>
</dbReference>
<protein>
    <submittedName>
        <fullName evidence="1">(salmon louse) hypothetical protein</fullName>
    </submittedName>
</protein>
<dbReference type="OrthoDB" id="6342757at2759"/>
<sequence>MEVVSPLEKKLSCFEDVPSSSLTLGPEDQGTLGMKRLKWLHTCSLMARFQNKRQHVLGSSWRHKIAVVADVGKFFQQIEVDVHDRDALRYLWIKLNINEPPQCCQWDNELSADTLGRFTQVSIFSKIRFERSFNMDSSCNKEFQIPSFGDASKYCFAAAVYILVKDDFGNSKSTLLIAKSRLRPKKPGKVAIIGLIAKSRIRGFKNVIVIGKQWVSNRVREINSLSDPIDWRHVPDSLNPTDLPSRGLTLAQLPRVLSGCPARRVDFVAPTTPIIPIYDVNNREHLTTSLRIVSYVLRADDAFNGKVVPKSLVLSAYESRRHCFITPWGHYQFKRYPLGLSSAQDVYNRLGDEVIEVLINVEKLRDDKIISSSNFNDHIENGKSMLKRCPSSGMTLSKTKFKFAQEKVKHVGFFLSQNGIQTEDKKLQAIQDFPAPTNISKLRRFLGMANQLGGFVKDLGVKVVPLRKLLKKKHGPFIWTHDENEAINQVKKSTLV</sequence>
<name>A0A7R8CZF7_LEPSM</name>
<accession>A0A7R8CZF7</accession>
<dbReference type="SUPFAM" id="SSF56672">
    <property type="entry name" value="DNA/RNA polymerases"/>
    <property type="match status" value="1"/>
</dbReference>
<dbReference type="Gene3D" id="3.10.10.10">
    <property type="entry name" value="HIV Type 1 Reverse Transcriptase, subunit A, domain 1"/>
    <property type="match status" value="1"/>
</dbReference>
<dbReference type="PANTHER" id="PTHR37984">
    <property type="entry name" value="PROTEIN CBG26694"/>
    <property type="match status" value="1"/>
</dbReference>
<dbReference type="Proteomes" id="UP000675881">
    <property type="component" value="Chromosome 5"/>
</dbReference>
<organism evidence="1 2">
    <name type="scientific">Lepeophtheirus salmonis</name>
    <name type="common">Salmon louse</name>
    <name type="synonym">Caligus salmonis</name>
    <dbReference type="NCBI Taxonomy" id="72036"/>
    <lineage>
        <taxon>Eukaryota</taxon>
        <taxon>Metazoa</taxon>
        <taxon>Ecdysozoa</taxon>
        <taxon>Arthropoda</taxon>
        <taxon>Crustacea</taxon>
        <taxon>Multicrustacea</taxon>
        <taxon>Hexanauplia</taxon>
        <taxon>Copepoda</taxon>
        <taxon>Siphonostomatoida</taxon>
        <taxon>Caligidae</taxon>
        <taxon>Lepeophtheirus</taxon>
    </lineage>
</organism>
<dbReference type="InterPro" id="IPR008042">
    <property type="entry name" value="Retrotrans_Pao"/>
</dbReference>
<proteinExistence type="predicted"/>
<dbReference type="InterPro" id="IPR043128">
    <property type="entry name" value="Rev_trsase/Diguanyl_cyclase"/>
</dbReference>
<evidence type="ECO:0000313" key="2">
    <source>
        <dbReference type="Proteomes" id="UP000675881"/>
    </source>
</evidence>
<dbReference type="InterPro" id="IPR043502">
    <property type="entry name" value="DNA/RNA_pol_sf"/>
</dbReference>
<dbReference type="PANTHER" id="PTHR37984:SF5">
    <property type="entry name" value="PROTEIN NYNRIN-LIKE"/>
    <property type="match status" value="1"/>
</dbReference>
<dbReference type="Pfam" id="PF05380">
    <property type="entry name" value="Peptidase_A17"/>
    <property type="match status" value="1"/>
</dbReference>
<keyword evidence="2" id="KW-1185">Reference proteome</keyword>
<dbReference type="EMBL" id="HG994584">
    <property type="protein sequence ID" value="CAF2949793.1"/>
    <property type="molecule type" value="Genomic_DNA"/>
</dbReference>
<reference evidence="1" key="1">
    <citation type="submission" date="2021-02" db="EMBL/GenBank/DDBJ databases">
        <authorList>
            <person name="Bekaert M."/>
        </authorList>
    </citation>
    <scope>NUCLEOTIDE SEQUENCE</scope>
    <source>
        <strain evidence="1">IoA-00</strain>
    </source>
</reference>
<dbReference type="Gene3D" id="3.30.70.270">
    <property type="match status" value="2"/>
</dbReference>